<accession>A0A7N0TY06</accession>
<dbReference type="EnsemblPlants" id="Kaladp0048s0411.1.v1.1">
    <property type="protein sequence ID" value="Kaladp0048s0411.1.v1.1.CDS.1"/>
    <property type="gene ID" value="Kaladp0048s0411.v1.1"/>
</dbReference>
<evidence type="ECO:0000313" key="2">
    <source>
        <dbReference type="EnsemblPlants" id="Kaladp0048s0411.1.v1.1.CDS.1"/>
    </source>
</evidence>
<keyword evidence="3" id="KW-1185">Reference proteome</keyword>
<evidence type="ECO:0000313" key="3">
    <source>
        <dbReference type="Proteomes" id="UP000594263"/>
    </source>
</evidence>
<proteinExistence type="predicted"/>
<name>A0A7N0TY06_KALFE</name>
<protein>
    <submittedName>
        <fullName evidence="2">Uncharacterized protein</fullName>
    </submittedName>
</protein>
<evidence type="ECO:0000256" key="1">
    <source>
        <dbReference type="SAM" id="MobiDB-lite"/>
    </source>
</evidence>
<dbReference type="AlphaFoldDB" id="A0A7N0TY06"/>
<feature type="region of interest" description="Disordered" evidence="1">
    <location>
        <begin position="115"/>
        <end position="150"/>
    </location>
</feature>
<sequence>MLRARVCEATKHHIRVQVTLTAANITRYYVLHCVPMSARHLLLLCVLRCGLIVLLLHERESAPVSCYISNLDLSLHRLTRRPCSSFPFSVSPVSLWQRTIYFPAPALPRISPMALSRRKHQHAERPTRTAAASPSRLVSSRSPEYPPQLG</sequence>
<dbReference type="Gramene" id="Kaladp0048s0411.1.v1.1">
    <property type="protein sequence ID" value="Kaladp0048s0411.1.v1.1.CDS.1"/>
    <property type="gene ID" value="Kaladp0048s0411.v1.1"/>
</dbReference>
<dbReference type="Proteomes" id="UP000594263">
    <property type="component" value="Unplaced"/>
</dbReference>
<feature type="compositionally biased region" description="Polar residues" evidence="1">
    <location>
        <begin position="130"/>
        <end position="142"/>
    </location>
</feature>
<reference evidence="2" key="1">
    <citation type="submission" date="2021-01" db="UniProtKB">
        <authorList>
            <consortium name="EnsemblPlants"/>
        </authorList>
    </citation>
    <scope>IDENTIFICATION</scope>
</reference>
<organism evidence="2 3">
    <name type="scientific">Kalanchoe fedtschenkoi</name>
    <name type="common">Lavender scallops</name>
    <name type="synonym">South American air plant</name>
    <dbReference type="NCBI Taxonomy" id="63787"/>
    <lineage>
        <taxon>Eukaryota</taxon>
        <taxon>Viridiplantae</taxon>
        <taxon>Streptophyta</taxon>
        <taxon>Embryophyta</taxon>
        <taxon>Tracheophyta</taxon>
        <taxon>Spermatophyta</taxon>
        <taxon>Magnoliopsida</taxon>
        <taxon>eudicotyledons</taxon>
        <taxon>Gunneridae</taxon>
        <taxon>Pentapetalae</taxon>
        <taxon>Saxifragales</taxon>
        <taxon>Crassulaceae</taxon>
        <taxon>Kalanchoe</taxon>
    </lineage>
</organism>